<dbReference type="GO" id="GO:0043531">
    <property type="term" value="F:ADP binding"/>
    <property type="evidence" value="ECO:0007669"/>
    <property type="project" value="TreeGrafter"/>
</dbReference>
<evidence type="ECO:0000256" key="3">
    <source>
        <dbReference type="ARBA" id="ARBA00022781"/>
    </source>
</evidence>
<dbReference type="GO" id="GO:0005524">
    <property type="term" value="F:ATP binding"/>
    <property type="evidence" value="ECO:0007669"/>
    <property type="project" value="TreeGrafter"/>
</dbReference>
<feature type="domain" description="ATPase F1/V1/A1 complex alpha/beta subunit N-terminal" evidence="4">
    <location>
        <begin position="1"/>
        <end position="31"/>
    </location>
</feature>
<sequence length="51" mass="5282">MALNLESNNVGVVLMGDGLLIQEGSSVKATGRIAQIPVSEAYLGRVINVPS</sequence>
<dbReference type="InterPro" id="IPR036121">
    <property type="entry name" value="ATPase_F1/V1/A1_a/bsu_N_sf"/>
</dbReference>
<dbReference type="SUPFAM" id="SSF50615">
    <property type="entry name" value="N-terminal domain of alpha and beta subunits of F1 ATP synthase"/>
    <property type="match status" value="1"/>
</dbReference>
<dbReference type="PANTHER" id="PTHR48082:SF2">
    <property type="entry name" value="ATP SYNTHASE SUBUNIT ALPHA, MITOCHONDRIAL"/>
    <property type="match status" value="1"/>
</dbReference>
<keyword evidence="3" id="KW-0375">Hydrogen ion transport</keyword>
<dbReference type="Gene3D" id="3.40.50.12240">
    <property type="match status" value="1"/>
</dbReference>
<comment type="similarity">
    <text evidence="1">Belongs to the ATPase alpha/beta chains family.</text>
</comment>
<dbReference type="PANTHER" id="PTHR48082">
    <property type="entry name" value="ATP SYNTHASE SUBUNIT ALPHA, MITOCHONDRIAL"/>
    <property type="match status" value="1"/>
</dbReference>
<accession>A0A9I9DZB3</accession>
<dbReference type="GO" id="GO:0045259">
    <property type="term" value="C:proton-transporting ATP synthase complex"/>
    <property type="evidence" value="ECO:0007669"/>
    <property type="project" value="InterPro"/>
</dbReference>
<reference evidence="5" key="1">
    <citation type="submission" date="2023-03" db="UniProtKB">
        <authorList>
            <consortium name="EnsemblPlants"/>
        </authorList>
    </citation>
    <scope>IDENTIFICATION</scope>
</reference>
<dbReference type="AlphaFoldDB" id="A0A9I9DZB3"/>
<keyword evidence="3" id="KW-0406">Ion transport</keyword>
<protein>
    <recommendedName>
        <fullName evidence="4">ATPase F1/V1/A1 complex alpha/beta subunit N-terminal domain-containing protein</fullName>
    </recommendedName>
</protein>
<dbReference type="InterPro" id="IPR005294">
    <property type="entry name" value="ATP_synth_F1_asu"/>
</dbReference>
<evidence type="ECO:0000256" key="2">
    <source>
        <dbReference type="ARBA" id="ARBA00022448"/>
    </source>
</evidence>
<dbReference type="Gramene" id="MELO3C026579.2.1">
    <property type="protein sequence ID" value="MELO3C026579.2.1"/>
    <property type="gene ID" value="MELO3C026579.2"/>
</dbReference>
<evidence type="ECO:0000313" key="5">
    <source>
        <dbReference type="EnsemblPlants" id="MELO3C026579.2.1"/>
    </source>
</evidence>
<dbReference type="InterPro" id="IPR004100">
    <property type="entry name" value="ATPase_F1/V1/A1_a/bsu_N"/>
</dbReference>
<proteinExistence type="inferred from homology"/>
<dbReference type="GO" id="GO:0046933">
    <property type="term" value="F:proton-transporting ATP synthase activity, rotational mechanism"/>
    <property type="evidence" value="ECO:0007669"/>
    <property type="project" value="InterPro"/>
</dbReference>
<evidence type="ECO:0000259" key="4">
    <source>
        <dbReference type="Pfam" id="PF02874"/>
    </source>
</evidence>
<evidence type="ECO:0000256" key="1">
    <source>
        <dbReference type="ARBA" id="ARBA00008936"/>
    </source>
</evidence>
<name>A0A9I9DZB3_CUCME</name>
<dbReference type="Pfam" id="PF02874">
    <property type="entry name" value="ATP-synt_ab_N"/>
    <property type="match status" value="1"/>
</dbReference>
<keyword evidence="2" id="KW-0813">Transport</keyword>
<dbReference type="EnsemblPlants" id="MELO3C026579.2.1">
    <property type="protein sequence ID" value="MELO3C026579.2.1"/>
    <property type="gene ID" value="MELO3C026579.2"/>
</dbReference>
<organism evidence="5">
    <name type="scientific">Cucumis melo</name>
    <name type="common">Muskmelon</name>
    <dbReference type="NCBI Taxonomy" id="3656"/>
    <lineage>
        <taxon>Eukaryota</taxon>
        <taxon>Viridiplantae</taxon>
        <taxon>Streptophyta</taxon>
        <taxon>Embryophyta</taxon>
        <taxon>Tracheophyta</taxon>
        <taxon>Spermatophyta</taxon>
        <taxon>Magnoliopsida</taxon>
        <taxon>eudicotyledons</taxon>
        <taxon>Gunneridae</taxon>
        <taxon>Pentapetalae</taxon>
        <taxon>rosids</taxon>
        <taxon>fabids</taxon>
        <taxon>Cucurbitales</taxon>
        <taxon>Cucurbitaceae</taxon>
        <taxon>Benincaseae</taxon>
        <taxon>Cucumis</taxon>
    </lineage>
</organism>